<evidence type="ECO:0008006" key="2">
    <source>
        <dbReference type="Google" id="ProtNLM"/>
    </source>
</evidence>
<gene>
    <name evidence="1" type="ordered locus">RPE_3667</name>
</gene>
<evidence type="ECO:0000313" key="1">
    <source>
        <dbReference type="EMBL" id="ABJ07597.1"/>
    </source>
</evidence>
<sequence>MGRAYYDIVGQDQQWSVVHDGATEGGYASKEAAFEAACAAASNAIKFGHEVRVTVPGQSAESSALGVASN</sequence>
<reference evidence="1" key="1">
    <citation type="submission" date="2006-09" db="EMBL/GenBank/DDBJ databases">
        <title>Complete sequence of Rhodopseudomonas palustris BisA53.</title>
        <authorList>
            <consortium name="US DOE Joint Genome Institute"/>
            <person name="Copeland A."/>
            <person name="Lucas S."/>
            <person name="Lapidus A."/>
            <person name="Barry K."/>
            <person name="Detter J.C."/>
            <person name="Glavina del Rio T."/>
            <person name="Hammon N."/>
            <person name="Israni S."/>
            <person name="Dalin E."/>
            <person name="Tice H."/>
            <person name="Pitluck S."/>
            <person name="Chain P."/>
            <person name="Malfatti S."/>
            <person name="Shin M."/>
            <person name="Vergez L."/>
            <person name="Schmutz J."/>
            <person name="Larimer F."/>
            <person name="Land M."/>
            <person name="Hauser L."/>
            <person name="Pelletier D.A."/>
            <person name="Kyrpides N."/>
            <person name="Kim E."/>
            <person name="Harwood C.S."/>
            <person name="Oda Y."/>
            <person name="Richardson P."/>
        </authorList>
    </citation>
    <scope>NUCLEOTIDE SEQUENCE [LARGE SCALE GENOMIC DNA]</scope>
    <source>
        <strain evidence="1">BisA53</strain>
    </source>
</reference>
<dbReference type="AlphaFoldDB" id="Q07KD7"/>
<dbReference type="HOGENOM" id="CLU_192739_0_0_5"/>
<dbReference type="EMBL" id="CP000463">
    <property type="protein sequence ID" value="ABJ07597.1"/>
    <property type="molecule type" value="Genomic_DNA"/>
</dbReference>
<accession>Q07KD7</accession>
<dbReference type="KEGG" id="rpe:RPE_3667"/>
<name>Q07KD7_RHOP5</name>
<protein>
    <recommendedName>
        <fullName evidence="2">DUF2188 domain-containing protein</fullName>
    </recommendedName>
</protein>
<organism evidence="1">
    <name type="scientific">Rhodopseudomonas palustris (strain BisA53)</name>
    <dbReference type="NCBI Taxonomy" id="316055"/>
    <lineage>
        <taxon>Bacteria</taxon>
        <taxon>Pseudomonadati</taxon>
        <taxon>Pseudomonadota</taxon>
        <taxon>Alphaproteobacteria</taxon>
        <taxon>Hyphomicrobiales</taxon>
        <taxon>Nitrobacteraceae</taxon>
        <taxon>Rhodopseudomonas</taxon>
    </lineage>
</organism>
<proteinExistence type="predicted"/>
<dbReference type="eggNOG" id="ENOG502ZFA8">
    <property type="taxonomic scope" value="Bacteria"/>
</dbReference>